<dbReference type="Pfam" id="PF09339">
    <property type="entry name" value="HTH_IclR"/>
    <property type="match status" value="1"/>
</dbReference>
<keyword evidence="2" id="KW-0238">DNA-binding</keyword>
<feature type="domain" description="IclR-ED" evidence="5">
    <location>
        <begin position="75"/>
        <end position="258"/>
    </location>
</feature>
<dbReference type="InterPro" id="IPR029016">
    <property type="entry name" value="GAF-like_dom_sf"/>
</dbReference>
<protein>
    <submittedName>
        <fullName evidence="6">IclR family transcriptional regulator</fullName>
    </submittedName>
</protein>
<evidence type="ECO:0000259" key="4">
    <source>
        <dbReference type="PROSITE" id="PS51077"/>
    </source>
</evidence>
<dbReference type="SUPFAM" id="SSF55781">
    <property type="entry name" value="GAF domain-like"/>
    <property type="match status" value="1"/>
</dbReference>
<evidence type="ECO:0000256" key="1">
    <source>
        <dbReference type="ARBA" id="ARBA00023015"/>
    </source>
</evidence>
<sequence>MKDVDTKDRQFATTLASGIDLLLCFHAGESSLANKDFAQRTGLSKPTVARLTHTLALLGYLRRDPAGARYRLGAAVLGLGHPLLASMRIRPVARPMMETLAREIEGAVSLGLRHRIHMVYVETARSSEDFVLTPDIGAPLPMLATAIGRAWLARAAPEDPLSVLNQIRVAAPAEFERHAAAAELAREELARDGFCSARADWQPNRHGFAVPLHGLVDGMQFVLNCAVATKRGSFAQMRREVAPRLLTLAQSIELSLGLR</sequence>
<feature type="domain" description="HTH iclR-type" evidence="4">
    <location>
        <begin position="12"/>
        <end position="74"/>
    </location>
</feature>
<dbReference type="GO" id="GO:0003700">
    <property type="term" value="F:DNA-binding transcription factor activity"/>
    <property type="evidence" value="ECO:0007669"/>
    <property type="project" value="TreeGrafter"/>
</dbReference>
<dbReference type="EMBL" id="RQXU01000044">
    <property type="protein sequence ID" value="RRH79959.1"/>
    <property type="molecule type" value="Genomic_DNA"/>
</dbReference>
<dbReference type="RefSeq" id="WP_124962176.1">
    <property type="nucleotide sequence ID" value="NZ_RQXU01000044.1"/>
</dbReference>
<gene>
    <name evidence="6" type="ORF">EH244_31305</name>
</gene>
<dbReference type="Proteomes" id="UP000271590">
    <property type="component" value="Unassembled WGS sequence"/>
</dbReference>
<dbReference type="SMART" id="SM00346">
    <property type="entry name" value="HTH_ICLR"/>
    <property type="match status" value="1"/>
</dbReference>
<dbReference type="PANTHER" id="PTHR30136:SF33">
    <property type="entry name" value="TRANSCRIPTIONAL REGULATORY PROTEIN"/>
    <property type="match status" value="1"/>
</dbReference>
<organism evidence="6 7">
    <name type="scientific">Variovorax beijingensis</name>
    <dbReference type="NCBI Taxonomy" id="2496117"/>
    <lineage>
        <taxon>Bacteria</taxon>
        <taxon>Pseudomonadati</taxon>
        <taxon>Pseudomonadota</taxon>
        <taxon>Betaproteobacteria</taxon>
        <taxon>Burkholderiales</taxon>
        <taxon>Comamonadaceae</taxon>
        <taxon>Variovorax</taxon>
    </lineage>
</organism>
<dbReference type="PANTHER" id="PTHR30136">
    <property type="entry name" value="HELIX-TURN-HELIX TRANSCRIPTIONAL REGULATOR, ICLR FAMILY"/>
    <property type="match status" value="1"/>
</dbReference>
<dbReference type="InterPro" id="IPR036390">
    <property type="entry name" value="WH_DNA-bd_sf"/>
</dbReference>
<keyword evidence="3" id="KW-0804">Transcription</keyword>
<dbReference type="InterPro" id="IPR050707">
    <property type="entry name" value="HTH_MetabolicPath_Reg"/>
</dbReference>
<dbReference type="PROSITE" id="PS51078">
    <property type="entry name" value="ICLR_ED"/>
    <property type="match status" value="1"/>
</dbReference>
<keyword evidence="1" id="KW-0805">Transcription regulation</keyword>
<reference evidence="6 7" key="1">
    <citation type="submission" date="2018-11" db="EMBL/GenBank/DDBJ databases">
        <title>The genome of Variovorax sp T529.</title>
        <authorList>
            <person name="Gao J."/>
        </authorList>
    </citation>
    <scope>NUCLEOTIDE SEQUENCE [LARGE SCALE GENOMIC DNA]</scope>
    <source>
        <strain evidence="6 7">T529</strain>
    </source>
</reference>
<name>A0A3P3E0P4_9BURK</name>
<dbReference type="InterPro" id="IPR005471">
    <property type="entry name" value="Tscrpt_reg_IclR_N"/>
</dbReference>
<dbReference type="GO" id="GO:0045892">
    <property type="term" value="P:negative regulation of DNA-templated transcription"/>
    <property type="evidence" value="ECO:0007669"/>
    <property type="project" value="TreeGrafter"/>
</dbReference>
<dbReference type="Gene3D" id="3.30.450.40">
    <property type="match status" value="1"/>
</dbReference>
<dbReference type="AlphaFoldDB" id="A0A3P3E0P4"/>
<dbReference type="InterPro" id="IPR036388">
    <property type="entry name" value="WH-like_DNA-bd_sf"/>
</dbReference>
<dbReference type="Pfam" id="PF01614">
    <property type="entry name" value="IclR_C"/>
    <property type="match status" value="1"/>
</dbReference>
<dbReference type="SUPFAM" id="SSF46785">
    <property type="entry name" value="Winged helix' DNA-binding domain"/>
    <property type="match status" value="1"/>
</dbReference>
<evidence type="ECO:0000256" key="3">
    <source>
        <dbReference type="ARBA" id="ARBA00023163"/>
    </source>
</evidence>
<accession>A0A3P3E0P4</accession>
<evidence type="ECO:0000256" key="2">
    <source>
        <dbReference type="ARBA" id="ARBA00023125"/>
    </source>
</evidence>
<dbReference type="InterPro" id="IPR014757">
    <property type="entry name" value="Tscrpt_reg_IclR_C"/>
</dbReference>
<evidence type="ECO:0000259" key="5">
    <source>
        <dbReference type="PROSITE" id="PS51078"/>
    </source>
</evidence>
<comment type="caution">
    <text evidence="6">The sequence shown here is derived from an EMBL/GenBank/DDBJ whole genome shotgun (WGS) entry which is preliminary data.</text>
</comment>
<evidence type="ECO:0000313" key="7">
    <source>
        <dbReference type="Proteomes" id="UP000271590"/>
    </source>
</evidence>
<dbReference type="GO" id="GO:0003677">
    <property type="term" value="F:DNA binding"/>
    <property type="evidence" value="ECO:0007669"/>
    <property type="project" value="UniProtKB-KW"/>
</dbReference>
<proteinExistence type="predicted"/>
<evidence type="ECO:0000313" key="6">
    <source>
        <dbReference type="EMBL" id="RRH79959.1"/>
    </source>
</evidence>
<dbReference type="PROSITE" id="PS51077">
    <property type="entry name" value="HTH_ICLR"/>
    <property type="match status" value="1"/>
</dbReference>
<dbReference type="Gene3D" id="1.10.10.10">
    <property type="entry name" value="Winged helix-like DNA-binding domain superfamily/Winged helix DNA-binding domain"/>
    <property type="match status" value="1"/>
</dbReference>